<organism evidence="1">
    <name type="scientific">Auxenochlorella protothecoides</name>
    <name type="common">Green microalga</name>
    <name type="synonym">Chlorella protothecoides</name>
    <dbReference type="NCBI Taxonomy" id="3075"/>
    <lineage>
        <taxon>Eukaryota</taxon>
        <taxon>Viridiplantae</taxon>
        <taxon>Chlorophyta</taxon>
        <taxon>core chlorophytes</taxon>
        <taxon>Trebouxiophyceae</taxon>
        <taxon>Chlorellales</taxon>
        <taxon>Chlorellaceae</taxon>
        <taxon>Auxenochlorella</taxon>
    </lineage>
</organism>
<feature type="non-terminal residue" evidence="1">
    <location>
        <position position="1"/>
    </location>
</feature>
<accession>A0A1D2A151</accession>
<dbReference type="EMBL" id="GDKF01005714">
    <property type="protein sequence ID" value="JAT72908.1"/>
    <property type="molecule type" value="Transcribed_RNA"/>
</dbReference>
<protein>
    <submittedName>
        <fullName evidence="1">Uncharacterized protein</fullName>
    </submittedName>
</protein>
<reference evidence="1" key="1">
    <citation type="submission" date="2015-08" db="EMBL/GenBank/DDBJ databases">
        <authorList>
            <person name="Babu N.S."/>
            <person name="Beckwith C.J."/>
            <person name="Beseler K.G."/>
            <person name="Brison A."/>
            <person name="Carone J.V."/>
            <person name="Caskin T.P."/>
            <person name="Diamond M."/>
            <person name="Durham M.E."/>
            <person name="Foxe J.M."/>
            <person name="Go M."/>
            <person name="Henderson B.A."/>
            <person name="Jones I.B."/>
            <person name="McGettigan J.A."/>
            <person name="Micheletti S.J."/>
            <person name="Nasrallah M.E."/>
            <person name="Ortiz D."/>
            <person name="Piller C.R."/>
            <person name="Privatt S.R."/>
            <person name="Schneider S.L."/>
            <person name="Sharp S."/>
            <person name="Smith T.C."/>
            <person name="Stanton J.D."/>
            <person name="Ullery H.E."/>
            <person name="Wilson R.J."/>
            <person name="Serrano M.G."/>
            <person name="Buck G."/>
            <person name="Lee V."/>
            <person name="Wang Y."/>
            <person name="Carvalho R."/>
            <person name="Voegtly L."/>
            <person name="Shi R."/>
            <person name="Duckworth R."/>
            <person name="Johnson A."/>
            <person name="Loviza R."/>
            <person name="Walstead R."/>
            <person name="Shah Z."/>
            <person name="Kiflezghi M."/>
            <person name="Wade K."/>
            <person name="Ball S.L."/>
            <person name="Bradley K.W."/>
            <person name="Asai D.J."/>
            <person name="Bowman C.A."/>
            <person name="Russell D.A."/>
            <person name="Pope W.H."/>
            <person name="Jacobs-Sera D."/>
            <person name="Hendrix R.W."/>
            <person name="Hatfull G.F."/>
        </authorList>
    </citation>
    <scope>NUCLEOTIDE SEQUENCE</scope>
</reference>
<sequence length="446" mass="47072">WAGQGMGESTAGRVTFWWPATLQHSRLQSLLVQSCKLGYINYQHAHIVIAPPSVARWLSPGLLPLQPVEGPDPTLWSAQVGSWELEVQLVYRPDTDWIPAAWVYPAESAAGPPPEARVEVYSGLPALPRWMLSEAGLARVEPGSKGRRPTALRVLACMATVVCLARHPRWTRVDPGPAALMVVSLMAWLGDAHPAGFKLHPQLCELLSLAGTAHARLWLAVTPWAATLLLRLMLAAVLVTTALGSSSAGLRAAHAAARCAERATTGPARAAAAAAARAHLAAAARMWRVLRGLEPLPSLRCALLRAAPPADGAQSVRVVVASVLLLMPLLLLLPTTLAYAGACAALAAPLRLAEGALRLAACVAERGLGLEGGSRVRQVAPGRGAAPVVLSPSGRLGGPLPRRLLPAWRRWRGDPMAGTLPLPHWRLAAGLVCLALLLSLSPDPVP</sequence>
<proteinExistence type="predicted"/>
<name>A0A1D2A151_AUXPR</name>
<gene>
    <name evidence="1" type="ORF">g.38130</name>
</gene>
<dbReference type="AlphaFoldDB" id="A0A1D2A151"/>
<evidence type="ECO:0000313" key="1">
    <source>
        <dbReference type="EMBL" id="JAT72908.1"/>
    </source>
</evidence>